<feature type="transmembrane region" description="Helical" evidence="1">
    <location>
        <begin position="14"/>
        <end position="35"/>
    </location>
</feature>
<proteinExistence type="predicted"/>
<dbReference type="EMBL" id="MKGL01000228">
    <property type="protein sequence ID" value="RNF02539.1"/>
    <property type="molecule type" value="Genomic_DNA"/>
</dbReference>
<evidence type="ECO:0000313" key="3">
    <source>
        <dbReference type="Proteomes" id="UP000283634"/>
    </source>
</evidence>
<keyword evidence="1" id="KW-1133">Transmembrane helix</keyword>
<keyword evidence="3" id="KW-1185">Reference proteome</keyword>
<keyword evidence="1" id="KW-0472">Membrane</keyword>
<keyword evidence="1" id="KW-0812">Transmembrane</keyword>
<reference evidence="2 3" key="1">
    <citation type="journal article" date="2018" name="BMC Genomics">
        <title>Genomic comparison of Trypanosoma conorhini and Trypanosoma rangeli to Trypanosoma cruzi strains of high and low virulence.</title>
        <authorList>
            <person name="Bradwell K.R."/>
            <person name="Koparde V.N."/>
            <person name="Matveyev A.V."/>
            <person name="Serrano M.G."/>
            <person name="Alves J.M."/>
            <person name="Parikh H."/>
            <person name="Huang B."/>
            <person name="Lee V."/>
            <person name="Espinosa-Alvarez O."/>
            <person name="Ortiz P.A."/>
            <person name="Costa-Martins A.G."/>
            <person name="Teixeira M.M."/>
            <person name="Buck G.A."/>
        </authorList>
    </citation>
    <scope>NUCLEOTIDE SEQUENCE [LARGE SCALE GENOMIC DNA]</scope>
    <source>
        <strain evidence="2 3">AM80</strain>
    </source>
</reference>
<evidence type="ECO:0000313" key="2">
    <source>
        <dbReference type="EMBL" id="RNF02539.1"/>
    </source>
</evidence>
<gene>
    <name evidence="2" type="ORF">TraAM80_06323</name>
</gene>
<name>A0A422NAM7_TRYRA</name>
<dbReference type="GeneID" id="40330256"/>
<organism evidence="2 3">
    <name type="scientific">Trypanosoma rangeli</name>
    <dbReference type="NCBI Taxonomy" id="5698"/>
    <lineage>
        <taxon>Eukaryota</taxon>
        <taxon>Discoba</taxon>
        <taxon>Euglenozoa</taxon>
        <taxon>Kinetoplastea</taxon>
        <taxon>Metakinetoplastina</taxon>
        <taxon>Trypanosomatida</taxon>
        <taxon>Trypanosomatidae</taxon>
        <taxon>Trypanosoma</taxon>
        <taxon>Herpetosoma</taxon>
    </lineage>
</organism>
<dbReference type="RefSeq" id="XP_029236973.1">
    <property type="nucleotide sequence ID" value="XM_029383173.1"/>
</dbReference>
<sequence>IPFVFDWFYVTKRVWRVLCCAVGSVWYCLLFFAALDLRTCVSLSRLGRMALRLRLLACLWGPYGQDWRHGVPGVVFELLLAQCERPPPRQAMAARRRAHSSSHGGVAAVGLAAVCSFICRREVQGRAALREAQRVGGRWWTRCGAQQRRAREDPAALSCARRRLARSFPLGCVFILLLLAS</sequence>
<comment type="caution">
    <text evidence="2">The sequence shown here is derived from an EMBL/GenBank/DDBJ whole genome shotgun (WGS) entry which is preliminary data.</text>
</comment>
<accession>A0A422NAM7</accession>
<protein>
    <submittedName>
        <fullName evidence="2">Uncharacterized protein</fullName>
    </submittedName>
</protein>
<dbReference type="AlphaFoldDB" id="A0A422NAM7"/>
<dbReference type="Proteomes" id="UP000283634">
    <property type="component" value="Unassembled WGS sequence"/>
</dbReference>
<feature type="non-terminal residue" evidence="2">
    <location>
        <position position="1"/>
    </location>
</feature>
<evidence type="ECO:0000256" key="1">
    <source>
        <dbReference type="SAM" id="Phobius"/>
    </source>
</evidence>